<evidence type="ECO:0000256" key="5">
    <source>
        <dbReference type="ARBA" id="ARBA00023065"/>
    </source>
</evidence>
<reference evidence="10" key="1">
    <citation type="submission" date="2025-08" db="UniProtKB">
        <authorList>
            <consortium name="Ensembl"/>
        </authorList>
    </citation>
    <scope>IDENTIFICATION</scope>
</reference>
<dbReference type="GO" id="GO:0015269">
    <property type="term" value="F:calcium-activated potassium channel activity"/>
    <property type="evidence" value="ECO:0007669"/>
    <property type="project" value="InterPro"/>
</dbReference>
<proteinExistence type="predicted"/>
<evidence type="ECO:0000313" key="11">
    <source>
        <dbReference type="Proteomes" id="UP000261620"/>
    </source>
</evidence>
<dbReference type="Pfam" id="PF03185">
    <property type="entry name" value="CaKB"/>
    <property type="match status" value="1"/>
</dbReference>
<dbReference type="Proteomes" id="UP000261620">
    <property type="component" value="Unplaced"/>
</dbReference>
<evidence type="ECO:0000256" key="9">
    <source>
        <dbReference type="SAM" id="Phobius"/>
    </source>
</evidence>
<keyword evidence="4 9" id="KW-1133">Transmembrane helix</keyword>
<dbReference type="GO" id="GO:0005513">
    <property type="term" value="P:detection of calcium ion"/>
    <property type="evidence" value="ECO:0007669"/>
    <property type="project" value="TreeGrafter"/>
</dbReference>
<keyword evidence="7" id="KW-0325">Glycoprotein</keyword>
<dbReference type="AlphaFoldDB" id="A0A3Q3W388"/>
<organism evidence="10 11">
    <name type="scientific">Mola mola</name>
    <name type="common">Ocean sunfish</name>
    <name type="synonym">Tetraodon mola</name>
    <dbReference type="NCBI Taxonomy" id="94237"/>
    <lineage>
        <taxon>Eukaryota</taxon>
        <taxon>Metazoa</taxon>
        <taxon>Chordata</taxon>
        <taxon>Craniata</taxon>
        <taxon>Vertebrata</taxon>
        <taxon>Euteleostomi</taxon>
        <taxon>Actinopterygii</taxon>
        <taxon>Neopterygii</taxon>
        <taxon>Teleostei</taxon>
        <taxon>Neoteleostei</taxon>
        <taxon>Acanthomorphata</taxon>
        <taxon>Eupercaria</taxon>
        <taxon>Tetraodontiformes</taxon>
        <taxon>Molidae</taxon>
        <taxon>Mola</taxon>
    </lineage>
</organism>
<sequence>MKGSSVCPMLIGKVNSQKIFSICFALKAVQNRATILTLSMVFLSVIMDFVLGLTMLHYYSDSCGVYCWRSSHYPCLQVYVSLNSLGRVIRLLHNEKVQDSNPECFFIPKLQNISEHLRSQHTINPTDQMDRPIIITMVKLTLHLSILSKKTPKTKD</sequence>
<evidence type="ECO:0000256" key="2">
    <source>
        <dbReference type="ARBA" id="ARBA00022448"/>
    </source>
</evidence>
<reference evidence="10" key="2">
    <citation type="submission" date="2025-09" db="UniProtKB">
        <authorList>
            <consortium name="Ensembl"/>
        </authorList>
    </citation>
    <scope>IDENTIFICATION</scope>
</reference>
<keyword evidence="5" id="KW-0406">Ion transport</keyword>
<accession>A0A3Q3W388</accession>
<evidence type="ECO:0000256" key="1">
    <source>
        <dbReference type="ARBA" id="ARBA00004141"/>
    </source>
</evidence>
<evidence type="ECO:0000256" key="8">
    <source>
        <dbReference type="ARBA" id="ARBA00023303"/>
    </source>
</evidence>
<keyword evidence="2" id="KW-0813">Transport</keyword>
<dbReference type="GO" id="GO:0015459">
    <property type="term" value="F:potassium channel regulator activity"/>
    <property type="evidence" value="ECO:0007669"/>
    <property type="project" value="TreeGrafter"/>
</dbReference>
<keyword evidence="11" id="KW-1185">Reference proteome</keyword>
<feature type="transmembrane region" description="Helical" evidence="9">
    <location>
        <begin position="35"/>
        <end position="59"/>
    </location>
</feature>
<evidence type="ECO:0000256" key="7">
    <source>
        <dbReference type="ARBA" id="ARBA00023180"/>
    </source>
</evidence>
<keyword evidence="6 9" id="KW-0472">Membrane</keyword>
<dbReference type="Ensembl" id="ENSMMOT00000008692.1">
    <property type="protein sequence ID" value="ENSMMOP00000008538.1"/>
    <property type="gene ID" value="ENSMMOG00000006602.1"/>
</dbReference>
<evidence type="ECO:0000256" key="6">
    <source>
        <dbReference type="ARBA" id="ARBA00023136"/>
    </source>
</evidence>
<dbReference type="PANTHER" id="PTHR10258">
    <property type="entry name" value="CALCIUM-ACTIVATED POTASSIUM CHANNEL SUBUNIT BETA"/>
    <property type="match status" value="1"/>
</dbReference>
<keyword evidence="8" id="KW-0407">Ion channel</keyword>
<comment type="subcellular location">
    <subcellularLocation>
        <location evidence="1">Membrane</location>
        <topology evidence="1">Multi-pass membrane protein</topology>
    </subcellularLocation>
</comment>
<protein>
    <submittedName>
        <fullName evidence="10">Uncharacterized protein</fullName>
    </submittedName>
</protein>
<dbReference type="InterPro" id="IPR003930">
    <property type="entry name" value="K_chnl_Ca-activ_BK_bsu"/>
</dbReference>
<evidence type="ECO:0000256" key="3">
    <source>
        <dbReference type="ARBA" id="ARBA00022692"/>
    </source>
</evidence>
<name>A0A3Q3W388_MOLML</name>
<dbReference type="PANTHER" id="PTHR10258:SF5">
    <property type="entry name" value="CALCIUM-ACTIVATED POTASSIUM CHANNEL SUBUNIT BETA-2"/>
    <property type="match status" value="1"/>
</dbReference>
<dbReference type="GO" id="GO:0008076">
    <property type="term" value="C:voltage-gated potassium channel complex"/>
    <property type="evidence" value="ECO:0007669"/>
    <property type="project" value="TreeGrafter"/>
</dbReference>
<evidence type="ECO:0000313" key="10">
    <source>
        <dbReference type="Ensembl" id="ENSMMOP00000008538.1"/>
    </source>
</evidence>
<evidence type="ECO:0000256" key="4">
    <source>
        <dbReference type="ARBA" id="ARBA00022989"/>
    </source>
</evidence>
<keyword evidence="3 9" id="KW-0812">Transmembrane</keyword>